<accession>A0A3E4F6S7</accession>
<reference evidence="5 6" key="1">
    <citation type="submission" date="2018-08" db="EMBL/GenBank/DDBJ databases">
        <title>A genome reference for cultivated species of the human gut microbiota.</title>
        <authorList>
            <person name="Zou Y."/>
            <person name="Xue W."/>
            <person name="Luo G."/>
        </authorList>
    </citation>
    <scope>NUCLEOTIDE SEQUENCE [LARGE SCALE GENOMIC DNA]</scope>
    <source>
        <strain evidence="5 6">TM09-19AC</strain>
    </source>
</reference>
<sequence>MSKMNEKKADLKEQVDKKHFHMPRILIVYDMLVYLIAAVLLLVLYEGNDKLTTSGIFQQVVLSAGCIFAVRMTGKIYGQVWRYGGIQCYIRLLFTDAIAFIIYLLMELCLPVEKITFARMLSVSCLNLLGALAIRMLYRYTYKCGNQESKWGKFLNSVLYFFSGIEPGNEKENRKIKVAIIGAGRVGVGLAEDLISNGQSSYVPRCFIDVSKEKIGREIHGIPVWTEDDVTVKKLADYEIQEIIFAIPSMKAEKKKKLYEFYKNAGYKVKVYDYPTMYAAGGKRHLREFDVEELLFRKPIVMSDEKTNAYYRDKVVLITGGGGSIGSELCRQLAKMHPKQIIILDIYENGAYDVQQELKIAYGNQLKLQIEICSITHRKALEKVFETYHPQIVINAAAHKHVPLMEHNCVEAIYNNVFGTYNLVELCEEYEVERFMMVSTDKAVNPTNVMGATKRMCEMIVQSASTHGKVKYSATRFGNVLGSAGSVIPLFKRQIANGGPVTVTDKRIIRYFMTIPEASQLVLQSGAMAKNGELFVLDMGQPVKILDLAENMIRLSGVEGIEIVETGLRPGEKLYEELLVKTEELDKTENSMIFIERDTALSEEEIEEKMQILREACDSGDNLIAKQAMRKVVPTFKRPEEVNCHVANKKQEEKAEDKVEVHKKPGMKAAIF</sequence>
<dbReference type="EMBL" id="QSOI01000006">
    <property type="protein sequence ID" value="RGI84668.1"/>
    <property type="molecule type" value="Genomic_DNA"/>
</dbReference>
<protein>
    <submittedName>
        <fullName evidence="5">Polysaccharide biosynthesis protein</fullName>
    </submittedName>
</protein>
<dbReference type="Proteomes" id="UP000260664">
    <property type="component" value="Unassembled WGS sequence"/>
</dbReference>
<dbReference type="CDD" id="cd05237">
    <property type="entry name" value="UDP_invert_4-6DH_SDR_e"/>
    <property type="match status" value="1"/>
</dbReference>
<keyword evidence="2" id="KW-1133">Transmembrane helix</keyword>
<comment type="similarity">
    <text evidence="1">Belongs to the polysaccharide synthase family.</text>
</comment>
<dbReference type="InterPro" id="IPR051203">
    <property type="entry name" value="Polysaccharide_Synthase-Rel"/>
</dbReference>
<evidence type="ECO:0000256" key="2">
    <source>
        <dbReference type="SAM" id="Phobius"/>
    </source>
</evidence>
<dbReference type="Pfam" id="PF02629">
    <property type="entry name" value="CoA_binding"/>
    <property type="match status" value="1"/>
</dbReference>
<dbReference type="PANTHER" id="PTHR43318:SF1">
    <property type="entry name" value="POLYSACCHARIDE BIOSYNTHESIS PROTEIN EPSC-RELATED"/>
    <property type="match status" value="1"/>
</dbReference>
<dbReference type="InterPro" id="IPR003781">
    <property type="entry name" value="CoA-bd"/>
</dbReference>
<evidence type="ECO:0000259" key="4">
    <source>
        <dbReference type="Pfam" id="PF02719"/>
    </source>
</evidence>
<dbReference type="AlphaFoldDB" id="A0A3E4F6S7"/>
<dbReference type="InterPro" id="IPR003869">
    <property type="entry name" value="Polysac_CapD-like"/>
</dbReference>
<comment type="caution">
    <text evidence="5">The sequence shown here is derived from an EMBL/GenBank/DDBJ whole genome shotgun (WGS) entry which is preliminary data.</text>
</comment>
<dbReference type="RefSeq" id="WP_117494929.1">
    <property type="nucleotide sequence ID" value="NZ_QSOI01000006.1"/>
</dbReference>
<feature type="domain" description="CoA-binding" evidence="3">
    <location>
        <begin position="174"/>
        <end position="254"/>
    </location>
</feature>
<feature type="transmembrane region" description="Helical" evidence="2">
    <location>
        <begin position="86"/>
        <end position="105"/>
    </location>
</feature>
<evidence type="ECO:0000259" key="3">
    <source>
        <dbReference type="Pfam" id="PF02629"/>
    </source>
</evidence>
<evidence type="ECO:0000313" key="6">
    <source>
        <dbReference type="Proteomes" id="UP000260664"/>
    </source>
</evidence>
<dbReference type="SUPFAM" id="SSF51735">
    <property type="entry name" value="NAD(P)-binding Rossmann-fold domains"/>
    <property type="match status" value="2"/>
</dbReference>
<organism evidence="5 6">
    <name type="scientific">Dorea formicigenerans</name>
    <dbReference type="NCBI Taxonomy" id="39486"/>
    <lineage>
        <taxon>Bacteria</taxon>
        <taxon>Bacillati</taxon>
        <taxon>Bacillota</taxon>
        <taxon>Clostridia</taxon>
        <taxon>Lachnospirales</taxon>
        <taxon>Lachnospiraceae</taxon>
        <taxon>Dorea</taxon>
    </lineage>
</organism>
<evidence type="ECO:0000313" key="5">
    <source>
        <dbReference type="EMBL" id="RGI84668.1"/>
    </source>
</evidence>
<feature type="transmembrane region" description="Helical" evidence="2">
    <location>
        <begin position="21"/>
        <end position="44"/>
    </location>
</feature>
<proteinExistence type="inferred from homology"/>
<dbReference type="InterPro" id="IPR036291">
    <property type="entry name" value="NAD(P)-bd_dom_sf"/>
</dbReference>
<gene>
    <name evidence="5" type="ORF">DXD84_06940</name>
</gene>
<feature type="domain" description="Polysaccharide biosynthesis protein CapD-like" evidence="4">
    <location>
        <begin position="316"/>
        <end position="595"/>
    </location>
</feature>
<keyword evidence="2" id="KW-0472">Membrane</keyword>
<keyword evidence="2" id="KW-0812">Transmembrane</keyword>
<evidence type="ECO:0000256" key="1">
    <source>
        <dbReference type="ARBA" id="ARBA00007430"/>
    </source>
</evidence>
<feature type="transmembrane region" description="Helical" evidence="2">
    <location>
        <begin position="56"/>
        <end position="74"/>
    </location>
</feature>
<dbReference type="Gene3D" id="3.40.50.720">
    <property type="entry name" value="NAD(P)-binding Rossmann-like Domain"/>
    <property type="match status" value="2"/>
</dbReference>
<name>A0A3E4F6S7_9FIRM</name>
<dbReference type="PANTHER" id="PTHR43318">
    <property type="entry name" value="UDP-N-ACETYLGLUCOSAMINE 4,6-DEHYDRATASE"/>
    <property type="match status" value="1"/>
</dbReference>
<dbReference type="Pfam" id="PF02719">
    <property type="entry name" value="Polysacc_synt_2"/>
    <property type="match status" value="1"/>
</dbReference>